<dbReference type="AlphaFoldDB" id="A0A3A1Z0N6"/>
<sequence length="317" mass="36202">MLSRTADHFFWMARYAERAENTARMLEVSYQTALLSTTDQYAEGNWRGVLEISELSDQYFATFARASATDVIDFMVQDPDNPSSMLSCVRAARENARAVRGVLPTEVWETLNGTWLEMNKMLKGRVLQKDPVRLFDWIKLRSHLLRGVQVGTMLRDEAYHFTRLGTFLERADNTARILDVKFQRGTPHDSAGSQVDVSAEFYYWASLLRSLSGFEIYRRLYRDAISSRAVVELLILREDMPRSLAACTGNMAKMVASLHDSASHTTVKMAGRLYADLKYGSVSEIFATGLHEYLETYLSRVNELGERISRDFLVPFK</sequence>
<organism evidence="2 3">
    <name type="scientific">Neopusillimonas maritima</name>
    <dbReference type="NCBI Taxonomy" id="2026239"/>
    <lineage>
        <taxon>Bacteria</taxon>
        <taxon>Pseudomonadati</taxon>
        <taxon>Pseudomonadota</taxon>
        <taxon>Betaproteobacteria</taxon>
        <taxon>Burkholderiales</taxon>
        <taxon>Alcaligenaceae</taxon>
        <taxon>Neopusillimonas</taxon>
    </lineage>
</organism>
<dbReference type="OrthoDB" id="9803532at2"/>
<dbReference type="PANTHER" id="PTHR34595:SF7">
    <property type="entry name" value="SLL1039 PROTEIN"/>
    <property type="match status" value="1"/>
</dbReference>
<dbReference type="Proteomes" id="UP000266206">
    <property type="component" value="Unassembled WGS sequence"/>
</dbReference>
<dbReference type="PANTHER" id="PTHR34595">
    <property type="entry name" value="BLR5612 PROTEIN"/>
    <property type="match status" value="1"/>
</dbReference>
<dbReference type="InterPro" id="IPR051680">
    <property type="entry name" value="ATP-dep_Glu-Cys_Ligase-2"/>
</dbReference>
<evidence type="ECO:0000259" key="1">
    <source>
        <dbReference type="Pfam" id="PF04168"/>
    </source>
</evidence>
<dbReference type="InterPro" id="IPR007296">
    <property type="entry name" value="DUF403"/>
</dbReference>
<dbReference type="RefSeq" id="WP_119515142.1">
    <property type="nucleotide sequence ID" value="NZ_NQYH01000001.1"/>
</dbReference>
<evidence type="ECO:0000313" key="3">
    <source>
        <dbReference type="Proteomes" id="UP000266206"/>
    </source>
</evidence>
<name>A0A3A1Z0N6_9BURK</name>
<proteinExistence type="predicted"/>
<accession>A0A3A1Z0N6</accession>
<dbReference type="EMBL" id="NQYH01000001">
    <property type="protein sequence ID" value="RIY41907.1"/>
    <property type="molecule type" value="Genomic_DNA"/>
</dbReference>
<reference evidence="2 3" key="1">
    <citation type="submission" date="2017-08" db="EMBL/GenBank/DDBJ databases">
        <title>Pusillimonas indicus sp. nov., a member of the family Alcaligenaceae isolated from surface seawater.</title>
        <authorList>
            <person name="Li J."/>
        </authorList>
    </citation>
    <scope>NUCLEOTIDE SEQUENCE [LARGE SCALE GENOMIC DNA]</scope>
    <source>
        <strain evidence="2 3">L52-1-41</strain>
    </source>
</reference>
<comment type="caution">
    <text evidence="2">The sequence shown here is derived from an EMBL/GenBank/DDBJ whole genome shotgun (WGS) entry which is preliminary data.</text>
</comment>
<gene>
    <name evidence="2" type="ORF">CJP73_00210</name>
</gene>
<dbReference type="Pfam" id="PF04168">
    <property type="entry name" value="Alpha-E"/>
    <property type="match status" value="1"/>
</dbReference>
<protein>
    <recommendedName>
        <fullName evidence="1">DUF403 domain-containing protein</fullName>
    </recommendedName>
</protein>
<feature type="domain" description="DUF403" evidence="1">
    <location>
        <begin position="1"/>
        <end position="313"/>
    </location>
</feature>
<evidence type="ECO:0000313" key="2">
    <source>
        <dbReference type="EMBL" id="RIY41907.1"/>
    </source>
</evidence>